<evidence type="ECO:0008006" key="3">
    <source>
        <dbReference type="Google" id="ProtNLM"/>
    </source>
</evidence>
<sequence length="99" mass="11129">MGVYDAYQEYLKITDEVVNDAFDGTNFGRTDFRVILAEVVIKRGAGYHCGHTATTIAKELKLITDKTEKPTALGFQVVMDMFYRKKEMAKRAEGNADAE</sequence>
<organism evidence="1 2">
    <name type="scientific">Yersinia hibernica</name>
    <dbReference type="NCBI Taxonomy" id="2339259"/>
    <lineage>
        <taxon>Bacteria</taxon>
        <taxon>Pseudomonadati</taxon>
        <taxon>Pseudomonadota</taxon>
        <taxon>Gammaproteobacteria</taxon>
        <taxon>Enterobacterales</taxon>
        <taxon>Yersiniaceae</taxon>
        <taxon>Yersinia</taxon>
    </lineage>
</organism>
<protein>
    <recommendedName>
        <fullName evidence="3">DUF2513 domain-containing protein</fullName>
    </recommendedName>
</protein>
<dbReference type="EMBL" id="CP032487">
    <property type="protein sequence ID" value="QAX79458.1"/>
    <property type="molecule type" value="Genomic_DNA"/>
</dbReference>
<gene>
    <name evidence="1" type="ORF">D5F51_13365</name>
</gene>
<evidence type="ECO:0000313" key="2">
    <source>
        <dbReference type="Proteomes" id="UP000288804"/>
    </source>
</evidence>
<dbReference type="Proteomes" id="UP000288804">
    <property type="component" value="Chromosome"/>
</dbReference>
<name>A0ABX5R274_9GAMM</name>
<keyword evidence="2" id="KW-1185">Reference proteome</keyword>
<reference evidence="2" key="1">
    <citation type="submission" date="2018-09" db="EMBL/GenBank/DDBJ databases">
        <title>Yersinia hibernicus sp. nov.</title>
        <authorList>
            <person name="Nguyen S.V."/>
            <person name="Mundanda D.M."/>
            <person name="Anes J."/>
            <person name="Fanning S."/>
        </authorList>
    </citation>
    <scope>NUCLEOTIDE SEQUENCE [LARGE SCALE GENOMIC DNA]</scope>
    <source>
        <strain evidence="2">CFS1934</strain>
    </source>
</reference>
<proteinExistence type="predicted"/>
<accession>A0ABX5R274</accession>
<dbReference type="RefSeq" id="WP_129197254.1">
    <property type="nucleotide sequence ID" value="NZ_CABHXI010000027.1"/>
</dbReference>
<evidence type="ECO:0000313" key="1">
    <source>
        <dbReference type="EMBL" id="QAX79458.1"/>
    </source>
</evidence>